<gene>
    <name evidence="1" type="ORF">NM688_g2226</name>
</gene>
<sequence length="171" mass="19524">MLRNVPLIPLHLPRCGANPRAAAVVDFYHLPQSLPVDFALLTARINVQLYKDHAKLDELNRKTHNQVREERIKVDKQKERLTALTDQIDTLNREVDDLQDKCHTLYLSCGKEQANIENLMREIRAMHGQNYETRQSRFITPLVKPTSLVVAQAELKHDQGGCAPGDSNRPL</sequence>
<dbReference type="EMBL" id="JANHOG010000273">
    <property type="protein sequence ID" value="KAJ3556072.1"/>
    <property type="molecule type" value="Genomic_DNA"/>
</dbReference>
<accession>A0ACC1T9G6</accession>
<proteinExistence type="predicted"/>
<name>A0ACC1T9G6_9APHY</name>
<dbReference type="Proteomes" id="UP001148662">
    <property type="component" value="Unassembled WGS sequence"/>
</dbReference>
<evidence type="ECO:0000313" key="2">
    <source>
        <dbReference type="Proteomes" id="UP001148662"/>
    </source>
</evidence>
<comment type="caution">
    <text evidence="1">The sequence shown here is derived from an EMBL/GenBank/DDBJ whole genome shotgun (WGS) entry which is preliminary data.</text>
</comment>
<organism evidence="1 2">
    <name type="scientific">Phlebia brevispora</name>
    <dbReference type="NCBI Taxonomy" id="194682"/>
    <lineage>
        <taxon>Eukaryota</taxon>
        <taxon>Fungi</taxon>
        <taxon>Dikarya</taxon>
        <taxon>Basidiomycota</taxon>
        <taxon>Agaricomycotina</taxon>
        <taxon>Agaricomycetes</taxon>
        <taxon>Polyporales</taxon>
        <taxon>Meruliaceae</taxon>
        <taxon>Phlebia</taxon>
    </lineage>
</organism>
<evidence type="ECO:0000313" key="1">
    <source>
        <dbReference type="EMBL" id="KAJ3556072.1"/>
    </source>
</evidence>
<protein>
    <submittedName>
        <fullName evidence="1">Uncharacterized protein</fullName>
    </submittedName>
</protein>
<keyword evidence="2" id="KW-1185">Reference proteome</keyword>
<reference evidence="1" key="1">
    <citation type="submission" date="2022-07" db="EMBL/GenBank/DDBJ databases">
        <title>Genome Sequence of Phlebia brevispora.</title>
        <authorList>
            <person name="Buettner E."/>
        </authorList>
    </citation>
    <scope>NUCLEOTIDE SEQUENCE</scope>
    <source>
        <strain evidence="1">MPL23</strain>
    </source>
</reference>